<feature type="transmembrane region" description="Helical" evidence="7">
    <location>
        <begin position="282"/>
        <end position="303"/>
    </location>
</feature>
<evidence type="ECO:0000256" key="7">
    <source>
        <dbReference type="RuleBase" id="RU363032"/>
    </source>
</evidence>
<feature type="transmembrane region" description="Helical" evidence="7">
    <location>
        <begin position="123"/>
        <end position="143"/>
    </location>
</feature>
<keyword evidence="10" id="KW-1185">Reference proteome</keyword>
<evidence type="ECO:0000256" key="3">
    <source>
        <dbReference type="ARBA" id="ARBA00022475"/>
    </source>
</evidence>
<dbReference type="InterPro" id="IPR000515">
    <property type="entry name" value="MetI-like"/>
</dbReference>
<comment type="subcellular location">
    <subcellularLocation>
        <location evidence="1 7">Cell membrane</location>
        <topology evidence="1 7">Multi-pass membrane protein</topology>
    </subcellularLocation>
</comment>
<evidence type="ECO:0000256" key="4">
    <source>
        <dbReference type="ARBA" id="ARBA00022692"/>
    </source>
</evidence>
<dbReference type="CDD" id="cd06261">
    <property type="entry name" value="TM_PBP2"/>
    <property type="match status" value="1"/>
</dbReference>
<keyword evidence="4 7" id="KW-0812">Transmembrane</keyword>
<keyword evidence="3" id="KW-1003">Cell membrane</keyword>
<evidence type="ECO:0000259" key="8">
    <source>
        <dbReference type="PROSITE" id="PS50928"/>
    </source>
</evidence>
<evidence type="ECO:0000256" key="6">
    <source>
        <dbReference type="ARBA" id="ARBA00023136"/>
    </source>
</evidence>
<comment type="similarity">
    <text evidence="7">Belongs to the binding-protein-dependent transport system permease family.</text>
</comment>
<keyword evidence="2 7" id="KW-0813">Transport</keyword>
<dbReference type="PANTHER" id="PTHR43227">
    <property type="entry name" value="BLL4140 PROTEIN"/>
    <property type="match status" value="1"/>
</dbReference>
<evidence type="ECO:0000256" key="5">
    <source>
        <dbReference type="ARBA" id="ARBA00022989"/>
    </source>
</evidence>
<dbReference type="GO" id="GO:0055085">
    <property type="term" value="P:transmembrane transport"/>
    <property type="evidence" value="ECO:0007669"/>
    <property type="project" value="InterPro"/>
</dbReference>
<name>A0A1T2X0D6_9BACL</name>
<feature type="transmembrane region" description="Helical" evidence="7">
    <location>
        <begin position="28"/>
        <end position="54"/>
    </location>
</feature>
<dbReference type="InterPro" id="IPR035906">
    <property type="entry name" value="MetI-like_sf"/>
</dbReference>
<dbReference type="Pfam" id="PF00528">
    <property type="entry name" value="BPD_transp_1"/>
    <property type="match status" value="1"/>
</dbReference>
<organism evidence="9 10">
    <name type="scientific">Paenibacillus selenitireducens</name>
    <dbReference type="NCBI Taxonomy" id="1324314"/>
    <lineage>
        <taxon>Bacteria</taxon>
        <taxon>Bacillati</taxon>
        <taxon>Bacillota</taxon>
        <taxon>Bacilli</taxon>
        <taxon>Bacillales</taxon>
        <taxon>Paenibacillaceae</taxon>
        <taxon>Paenibacillus</taxon>
    </lineage>
</organism>
<dbReference type="EMBL" id="MSZX01000019">
    <property type="protein sequence ID" value="OPA73344.1"/>
    <property type="molecule type" value="Genomic_DNA"/>
</dbReference>
<dbReference type="InterPro" id="IPR050809">
    <property type="entry name" value="UgpAE/MalFG_permease"/>
</dbReference>
<dbReference type="SUPFAM" id="SSF161098">
    <property type="entry name" value="MetI-like"/>
    <property type="match status" value="1"/>
</dbReference>
<dbReference type="Proteomes" id="UP000190188">
    <property type="component" value="Unassembled WGS sequence"/>
</dbReference>
<evidence type="ECO:0000313" key="10">
    <source>
        <dbReference type="Proteomes" id="UP000190188"/>
    </source>
</evidence>
<dbReference type="RefSeq" id="WP_233147208.1">
    <property type="nucleotide sequence ID" value="NZ_MSZX01000019.1"/>
</dbReference>
<evidence type="ECO:0000256" key="1">
    <source>
        <dbReference type="ARBA" id="ARBA00004651"/>
    </source>
</evidence>
<comment type="caution">
    <text evidence="9">The sequence shown here is derived from an EMBL/GenBank/DDBJ whole genome shotgun (WGS) entry which is preliminary data.</text>
</comment>
<evidence type="ECO:0000256" key="2">
    <source>
        <dbReference type="ARBA" id="ARBA00022448"/>
    </source>
</evidence>
<feature type="transmembrane region" description="Helical" evidence="7">
    <location>
        <begin position="86"/>
        <end position="111"/>
    </location>
</feature>
<dbReference type="PROSITE" id="PS50928">
    <property type="entry name" value="ABC_TM1"/>
    <property type="match status" value="1"/>
</dbReference>
<sequence length="316" mass="36110">MKSPLTEGYSSSRQGSRLWKRILSHYQLYLLLLPCIVFFIIFSYIPMAGLVLAFKEYQFNKGIFGSPWIGLTYFEMFFQDPQSLKLIQNTLVISGMKVFLAMPFPILLAIMFNEVRNSKLRNIFQGIVYLPHFFSWVIVVGMMQRILAPDTGLVNQVIEWFGGDGSKFFLMEESAFHPIMFWSYVWKDIGWNSIIYYAAIVGINPALYEAAKIDGANKWRQMWHITLPGIRSTIIVLFILSLGNILSAGFDQIYLLKTPGNMNVSEILDTYIIYMGLESGQFGFGTAIGMMQGIVGLILVLTVNKVAKKWFQSSLW</sequence>
<dbReference type="PANTHER" id="PTHR43227:SF11">
    <property type="entry name" value="BLL4140 PROTEIN"/>
    <property type="match status" value="1"/>
</dbReference>
<dbReference type="STRING" id="1324314.BVG16_29260"/>
<reference evidence="9 10" key="1">
    <citation type="submission" date="2017-01" db="EMBL/GenBank/DDBJ databases">
        <title>Genome analysis of Paenibacillus selenitrireducens ES3-24.</title>
        <authorList>
            <person name="Xu D."/>
            <person name="Yao R."/>
            <person name="Zheng S."/>
        </authorList>
    </citation>
    <scope>NUCLEOTIDE SEQUENCE [LARGE SCALE GENOMIC DNA]</scope>
    <source>
        <strain evidence="9 10">ES3-24</strain>
    </source>
</reference>
<feature type="domain" description="ABC transmembrane type-1" evidence="8">
    <location>
        <begin position="87"/>
        <end position="303"/>
    </location>
</feature>
<keyword evidence="5 7" id="KW-1133">Transmembrane helix</keyword>
<protein>
    <submittedName>
        <fullName evidence="9">Protein lplB</fullName>
    </submittedName>
</protein>
<keyword evidence="6 7" id="KW-0472">Membrane</keyword>
<proteinExistence type="inferred from homology"/>
<dbReference type="AlphaFoldDB" id="A0A1T2X0D6"/>
<accession>A0A1T2X0D6</accession>
<gene>
    <name evidence="9" type="ORF">BVG16_29260</name>
</gene>
<dbReference type="Gene3D" id="1.10.3720.10">
    <property type="entry name" value="MetI-like"/>
    <property type="match status" value="1"/>
</dbReference>
<feature type="transmembrane region" description="Helical" evidence="7">
    <location>
        <begin position="189"/>
        <end position="208"/>
    </location>
</feature>
<feature type="transmembrane region" description="Helical" evidence="7">
    <location>
        <begin position="229"/>
        <end position="250"/>
    </location>
</feature>
<dbReference type="GO" id="GO:0005886">
    <property type="term" value="C:plasma membrane"/>
    <property type="evidence" value="ECO:0007669"/>
    <property type="project" value="UniProtKB-SubCell"/>
</dbReference>
<evidence type="ECO:0000313" key="9">
    <source>
        <dbReference type="EMBL" id="OPA73344.1"/>
    </source>
</evidence>